<dbReference type="InterPro" id="IPR050913">
    <property type="entry name" value="AP2/ERF_ERF"/>
</dbReference>
<proteinExistence type="predicted"/>
<dbReference type="EMBL" id="CAKKNE010000006">
    <property type="protein sequence ID" value="CAH0379563.1"/>
    <property type="molecule type" value="Genomic_DNA"/>
</dbReference>
<dbReference type="PROSITE" id="PS51032">
    <property type="entry name" value="AP2_ERF"/>
    <property type="match status" value="1"/>
</dbReference>
<dbReference type="PANTHER" id="PTHR31194:SF140">
    <property type="entry name" value="ETHYLENE-RESPONSIVE TRANSCRIPTION FACTOR CRF2"/>
    <property type="match status" value="1"/>
</dbReference>
<dbReference type="InterPro" id="IPR001471">
    <property type="entry name" value="AP2/ERF_dom"/>
</dbReference>
<organism evidence="8 9">
    <name type="scientific">Pelagomonas calceolata</name>
    <dbReference type="NCBI Taxonomy" id="35677"/>
    <lineage>
        <taxon>Eukaryota</taxon>
        <taxon>Sar</taxon>
        <taxon>Stramenopiles</taxon>
        <taxon>Ochrophyta</taxon>
        <taxon>Pelagophyceae</taxon>
        <taxon>Pelagomonadales</taxon>
        <taxon>Pelagomonadaceae</taxon>
        <taxon>Pelagomonas</taxon>
    </lineage>
</organism>
<evidence type="ECO:0000256" key="2">
    <source>
        <dbReference type="ARBA" id="ARBA00023015"/>
    </source>
</evidence>
<feature type="region of interest" description="Disordered" evidence="6">
    <location>
        <begin position="406"/>
        <end position="430"/>
    </location>
</feature>
<protein>
    <recommendedName>
        <fullName evidence="7">AP2/ERF domain-containing protein</fullName>
    </recommendedName>
</protein>
<dbReference type="SUPFAM" id="SSF54171">
    <property type="entry name" value="DNA-binding domain"/>
    <property type="match status" value="1"/>
</dbReference>
<evidence type="ECO:0000256" key="6">
    <source>
        <dbReference type="SAM" id="MobiDB-lite"/>
    </source>
</evidence>
<feature type="compositionally biased region" description="Pro residues" evidence="6">
    <location>
        <begin position="30"/>
        <end position="44"/>
    </location>
</feature>
<dbReference type="GO" id="GO:0005634">
    <property type="term" value="C:nucleus"/>
    <property type="evidence" value="ECO:0007669"/>
    <property type="project" value="UniProtKB-SubCell"/>
</dbReference>
<keyword evidence="9" id="KW-1185">Reference proteome</keyword>
<reference evidence="8" key="1">
    <citation type="submission" date="2021-11" db="EMBL/GenBank/DDBJ databases">
        <authorList>
            <consortium name="Genoscope - CEA"/>
            <person name="William W."/>
        </authorList>
    </citation>
    <scope>NUCLEOTIDE SEQUENCE</scope>
</reference>
<comment type="subcellular location">
    <subcellularLocation>
        <location evidence="1">Nucleus</location>
    </subcellularLocation>
</comment>
<comment type="caution">
    <text evidence="8">The sequence shown here is derived from an EMBL/GenBank/DDBJ whole genome shotgun (WGS) entry which is preliminary data.</text>
</comment>
<keyword evidence="2" id="KW-0805">Transcription regulation</keyword>
<sequence>MELPPPHVLLQLDAIIVAQRESESLSDGNSPPPVMAPPAPPPASTPRALGTPPAPRAVVPRDAQTRPRAVAPRRTYPCPASCGCGLPHRRCGECAPCRAKQGDVCLAPRPGAPAPQPATRRHVASTASAWVTVCTDLLEALKDRTNMRGLHEPLVSRGFICGAGQENETKFAVTVPQDFPCYYDVTGKDYVTHDYAQSLSALRKYLEGALALARTGGAYRTEAEYKQAPAPVPAARPAPVRAPKTSRFTGVRRHRGKWTAQIKLLGSKVHLGDFDEEEDAARAYDAALVEYRNEPAVNFPGEAPLASVLAALPPTLAAAATPRRSGRAPAPKVIVDPEAPTLRATFSHRSAKRMKFKSELERVSVEGGYQKQNGKWANNHVFPGREFDNLDEYLAAKKQHAEQRIAYSDQNIGRRDSSSSGKWSSLRHML</sequence>
<evidence type="ECO:0000256" key="5">
    <source>
        <dbReference type="ARBA" id="ARBA00023242"/>
    </source>
</evidence>
<keyword evidence="4" id="KW-0804">Transcription</keyword>
<evidence type="ECO:0000256" key="1">
    <source>
        <dbReference type="ARBA" id="ARBA00004123"/>
    </source>
</evidence>
<dbReference type="SMART" id="SM00380">
    <property type="entry name" value="AP2"/>
    <property type="match status" value="1"/>
</dbReference>
<dbReference type="GO" id="GO:0003677">
    <property type="term" value="F:DNA binding"/>
    <property type="evidence" value="ECO:0007669"/>
    <property type="project" value="UniProtKB-KW"/>
</dbReference>
<evidence type="ECO:0000313" key="9">
    <source>
        <dbReference type="Proteomes" id="UP000789595"/>
    </source>
</evidence>
<gene>
    <name evidence="8" type="ORF">PECAL_6P11910</name>
</gene>
<dbReference type="AlphaFoldDB" id="A0A8J2X7A7"/>
<evidence type="ECO:0000313" key="8">
    <source>
        <dbReference type="EMBL" id="CAH0379563.1"/>
    </source>
</evidence>
<keyword evidence="5" id="KW-0539">Nucleus</keyword>
<dbReference type="Gene3D" id="3.30.730.10">
    <property type="entry name" value="AP2/ERF domain"/>
    <property type="match status" value="1"/>
</dbReference>
<dbReference type="CDD" id="cd00018">
    <property type="entry name" value="AP2"/>
    <property type="match status" value="1"/>
</dbReference>
<dbReference type="OrthoDB" id="49610at2759"/>
<dbReference type="Proteomes" id="UP000789595">
    <property type="component" value="Unassembled WGS sequence"/>
</dbReference>
<feature type="region of interest" description="Disordered" evidence="6">
    <location>
        <begin position="230"/>
        <end position="251"/>
    </location>
</feature>
<dbReference type="PANTHER" id="PTHR31194">
    <property type="entry name" value="SHN SHINE , DNA BINDING / TRANSCRIPTION FACTOR"/>
    <property type="match status" value="1"/>
</dbReference>
<evidence type="ECO:0000256" key="4">
    <source>
        <dbReference type="ARBA" id="ARBA00023163"/>
    </source>
</evidence>
<keyword evidence="3" id="KW-0238">DNA-binding</keyword>
<name>A0A8J2X7A7_9STRA</name>
<dbReference type="InterPro" id="IPR016177">
    <property type="entry name" value="DNA-bd_dom_sf"/>
</dbReference>
<dbReference type="GO" id="GO:0003700">
    <property type="term" value="F:DNA-binding transcription factor activity"/>
    <property type="evidence" value="ECO:0007669"/>
    <property type="project" value="InterPro"/>
</dbReference>
<feature type="domain" description="AP2/ERF" evidence="7">
    <location>
        <begin position="247"/>
        <end position="304"/>
    </location>
</feature>
<evidence type="ECO:0000256" key="3">
    <source>
        <dbReference type="ARBA" id="ARBA00023125"/>
    </source>
</evidence>
<dbReference type="InterPro" id="IPR036955">
    <property type="entry name" value="AP2/ERF_dom_sf"/>
</dbReference>
<evidence type="ECO:0000259" key="7">
    <source>
        <dbReference type="PROSITE" id="PS51032"/>
    </source>
</evidence>
<feature type="region of interest" description="Disordered" evidence="6">
    <location>
        <begin position="20"/>
        <end position="72"/>
    </location>
</feature>
<accession>A0A8J2X7A7</accession>